<name>A0ABW3RYF7_9BACL</name>
<gene>
    <name evidence="5" type="ORF">ACFQ3W_14730</name>
</gene>
<dbReference type="InterPro" id="IPR037171">
    <property type="entry name" value="NagB/RpiA_transferase-like"/>
</dbReference>
<dbReference type="PROSITE" id="PS00894">
    <property type="entry name" value="HTH_DEOR_1"/>
    <property type="match status" value="1"/>
</dbReference>
<dbReference type="GO" id="GO:0003677">
    <property type="term" value="F:DNA binding"/>
    <property type="evidence" value="ECO:0007669"/>
    <property type="project" value="UniProtKB-KW"/>
</dbReference>
<feature type="domain" description="HTH deoR-type" evidence="4">
    <location>
        <begin position="5"/>
        <end position="60"/>
    </location>
</feature>
<dbReference type="SMART" id="SM00420">
    <property type="entry name" value="HTH_DEOR"/>
    <property type="match status" value="1"/>
</dbReference>
<organism evidence="5 6">
    <name type="scientific">Paenibacillus puldeungensis</name>
    <dbReference type="NCBI Taxonomy" id="696536"/>
    <lineage>
        <taxon>Bacteria</taxon>
        <taxon>Bacillati</taxon>
        <taxon>Bacillota</taxon>
        <taxon>Bacilli</taxon>
        <taxon>Bacillales</taxon>
        <taxon>Paenibacillaceae</taxon>
        <taxon>Paenibacillus</taxon>
    </lineage>
</organism>
<dbReference type="SUPFAM" id="SSF100950">
    <property type="entry name" value="NagB/RpiA/CoA transferase-like"/>
    <property type="match status" value="1"/>
</dbReference>
<evidence type="ECO:0000256" key="3">
    <source>
        <dbReference type="ARBA" id="ARBA00023163"/>
    </source>
</evidence>
<dbReference type="PANTHER" id="PTHR30363:SF44">
    <property type="entry name" value="AGA OPERON TRANSCRIPTIONAL REPRESSOR-RELATED"/>
    <property type="match status" value="1"/>
</dbReference>
<evidence type="ECO:0000256" key="1">
    <source>
        <dbReference type="ARBA" id="ARBA00023015"/>
    </source>
</evidence>
<dbReference type="InterPro" id="IPR014036">
    <property type="entry name" value="DeoR-like_C"/>
</dbReference>
<dbReference type="Gene3D" id="3.40.50.1360">
    <property type="match status" value="1"/>
</dbReference>
<dbReference type="Gene3D" id="1.10.10.10">
    <property type="entry name" value="Winged helix-like DNA-binding domain superfamily/Winged helix DNA-binding domain"/>
    <property type="match status" value="1"/>
</dbReference>
<dbReference type="InterPro" id="IPR036388">
    <property type="entry name" value="WH-like_DNA-bd_sf"/>
</dbReference>
<dbReference type="InterPro" id="IPR050313">
    <property type="entry name" value="Carb_Metab_HTH_regulators"/>
</dbReference>
<dbReference type="Pfam" id="PF00455">
    <property type="entry name" value="DeoRC"/>
    <property type="match status" value="1"/>
</dbReference>
<dbReference type="InterPro" id="IPR018356">
    <property type="entry name" value="Tscrpt_reg_HTH_DeoR_CS"/>
</dbReference>
<keyword evidence="3" id="KW-0804">Transcription</keyword>
<evidence type="ECO:0000313" key="6">
    <source>
        <dbReference type="Proteomes" id="UP001597262"/>
    </source>
</evidence>
<evidence type="ECO:0000313" key="5">
    <source>
        <dbReference type="EMBL" id="MFD1177546.1"/>
    </source>
</evidence>
<accession>A0ABW3RYF7</accession>
<dbReference type="Proteomes" id="UP001597262">
    <property type="component" value="Unassembled WGS sequence"/>
</dbReference>
<sequence length="261" mass="28521">MSILAEQRKQVILEQLRCSGQVKVIHLAEKLSVSEETVRRDLHTLERDGLLKRVYGGAVPQKSPGNYEPPYLQRQAIHAEEKRGIGQCAAGLVKSGDTIAIDVGTTTLEFAKSLRGLQQLTVLTNSLAVAFCLMESLNAGRISGKVIVIGGELNPQQQSLSGTASELMMRPFTVDKAFLSAGGISLDRGISDFDIHESSMSRLFAESAKEVIILADVSKLGENAFVQIIPLEEADLIVSSSPPPEKWLPYLETFRVNWMEA</sequence>
<comment type="caution">
    <text evidence="5">The sequence shown here is derived from an EMBL/GenBank/DDBJ whole genome shotgun (WGS) entry which is preliminary data.</text>
</comment>
<reference evidence="6" key="1">
    <citation type="journal article" date="2019" name="Int. J. Syst. Evol. Microbiol.">
        <title>The Global Catalogue of Microorganisms (GCM) 10K type strain sequencing project: providing services to taxonomists for standard genome sequencing and annotation.</title>
        <authorList>
            <consortium name="The Broad Institute Genomics Platform"/>
            <consortium name="The Broad Institute Genome Sequencing Center for Infectious Disease"/>
            <person name="Wu L."/>
            <person name="Ma J."/>
        </authorList>
    </citation>
    <scope>NUCLEOTIDE SEQUENCE [LARGE SCALE GENOMIC DNA]</scope>
    <source>
        <strain evidence="6">CCUG 59189</strain>
    </source>
</reference>
<keyword evidence="2 5" id="KW-0238">DNA-binding</keyword>
<dbReference type="SUPFAM" id="SSF46785">
    <property type="entry name" value="Winged helix' DNA-binding domain"/>
    <property type="match status" value="1"/>
</dbReference>
<keyword evidence="1" id="KW-0805">Transcription regulation</keyword>
<protein>
    <submittedName>
        <fullName evidence="5">DeoR/GlpR family DNA-binding transcription regulator</fullName>
    </submittedName>
</protein>
<dbReference type="Pfam" id="PF08220">
    <property type="entry name" value="HTH_DeoR"/>
    <property type="match status" value="1"/>
</dbReference>
<dbReference type="PANTHER" id="PTHR30363">
    <property type="entry name" value="HTH-TYPE TRANSCRIPTIONAL REGULATOR SRLR-RELATED"/>
    <property type="match status" value="1"/>
</dbReference>
<dbReference type="InterPro" id="IPR036390">
    <property type="entry name" value="WH_DNA-bd_sf"/>
</dbReference>
<proteinExistence type="predicted"/>
<dbReference type="SMART" id="SM01134">
    <property type="entry name" value="DeoRC"/>
    <property type="match status" value="1"/>
</dbReference>
<dbReference type="PRINTS" id="PR00037">
    <property type="entry name" value="HTHLACR"/>
</dbReference>
<evidence type="ECO:0000256" key="2">
    <source>
        <dbReference type="ARBA" id="ARBA00023125"/>
    </source>
</evidence>
<dbReference type="InterPro" id="IPR001034">
    <property type="entry name" value="DeoR_HTH"/>
</dbReference>
<dbReference type="EMBL" id="JBHTLM010000010">
    <property type="protein sequence ID" value="MFD1177546.1"/>
    <property type="molecule type" value="Genomic_DNA"/>
</dbReference>
<dbReference type="PROSITE" id="PS51000">
    <property type="entry name" value="HTH_DEOR_2"/>
    <property type="match status" value="1"/>
</dbReference>
<keyword evidence="6" id="KW-1185">Reference proteome</keyword>
<evidence type="ECO:0000259" key="4">
    <source>
        <dbReference type="PROSITE" id="PS51000"/>
    </source>
</evidence>